<accession>X1VY04</accession>
<organism evidence="1">
    <name type="scientific">marine sediment metagenome</name>
    <dbReference type="NCBI Taxonomy" id="412755"/>
    <lineage>
        <taxon>unclassified sequences</taxon>
        <taxon>metagenomes</taxon>
        <taxon>ecological metagenomes</taxon>
    </lineage>
</organism>
<sequence length="56" mass="6632">PTTLHGDAIRRKCEQLGLKNYEKHIQEILDTTHTAITKKKYLTEKELEEFIHKIIN</sequence>
<gene>
    <name evidence="1" type="ORF">S12H4_57685</name>
</gene>
<comment type="caution">
    <text evidence="1">The sequence shown here is derived from an EMBL/GenBank/DDBJ whole genome shotgun (WGS) entry which is preliminary data.</text>
</comment>
<evidence type="ECO:0000313" key="1">
    <source>
        <dbReference type="EMBL" id="GAJ24151.1"/>
    </source>
</evidence>
<feature type="non-terminal residue" evidence="1">
    <location>
        <position position="1"/>
    </location>
</feature>
<proteinExistence type="predicted"/>
<reference evidence="1" key="1">
    <citation type="journal article" date="2014" name="Front. Microbiol.">
        <title>High frequency of phylogenetically diverse reductive dehalogenase-homologous genes in deep subseafloor sedimentary metagenomes.</title>
        <authorList>
            <person name="Kawai M."/>
            <person name="Futagami T."/>
            <person name="Toyoda A."/>
            <person name="Takaki Y."/>
            <person name="Nishi S."/>
            <person name="Hori S."/>
            <person name="Arai W."/>
            <person name="Tsubouchi T."/>
            <person name="Morono Y."/>
            <person name="Uchiyama I."/>
            <person name="Ito T."/>
            <person name="Fujiyama A."/>
            <person name="Inagaki F."/>
            <person name="Takami H."/>
        </authorList>
    </citation>
    <scope>NUCLEOTIDE SEQUENCE</scope>
    <source>
        <strain evidence="1">Expedition CK06-06</strain>
    </source>
</reference>
<name>X1VY04_9ZZZZ</name>
<dbReference type="EMBL" id="BARW01037347">
    <property type="protein sequence ID" value="GAJ24151.1"/>
    <property type="molecule type" value="Genomic_DNA"/>
</dbReference>
<dbReference type="AlphaFoldDB" id="X1VY04"/>
<protein>
    <submittedName>
        <fullName evidence="1">Uncharacterized protein</fullName>
    </submittedName>
</protein>